<name>A0A512H9K5_9PROT</name>
<dbReference type="OrthoDB" id="9806174at2"/>
<dbReference type="Proteomes" id="UP000321567">
    <property type="component" value="Unassembled WGS sequence"/>
</dbReference>
<gene>
    <name evidence="3" type="ORF">ROR02_22620</name>
</gene>
<sequence length="118" mass="12999">MDLSLVLGAPPFTYLVFTAGLVGWVAWMTGQALAATWRPLWQALPYGVLLAAANRFFLHALFGGTLLSASGFVIDVLLLIAFAALAYRLTHVHKMVTQYPWLFERTGLFGWREKGNGA</sequence>
<organism evidence="3 4">
    <name type="scientific">Pararhodospirillum oryzae</name>
    <dbReference type="NCBI Taxonomy" id="478448"/>
    <lineage>
        <taxon>Bacteria</taxon>
        <taxon>Pseudomonadati</taxon>
        <taxon>Pseudomonadota</taxon>
        <taxon>Alphaproteobacteria</taxon>
        <taxon>Rhodospirillales</taxon>
        <taxon>Rhodospirillaceae</taxon>
        <taxon>Pararhodospirillum</taxon>
    </lineage>
</organism>
<evidence type="ECO:0000259" key="2">
    <source>
        <dbReference type="Pfam" id="PF21741"/>
    </source>
</evidence>
<feature type="transmembrane region" description="Helical" evidence="1">
    <location>
        <begin position="43"/>
        <end position="62"/>
    </location>
</feature>
<dbReference type="EMBL" id="BJZO01000062">
    <property type="protein sequence ID" value="GEO82131.1"/>
    <property type="molecule type" value="Genomic_DNA"/>
</dbReference>
<evidence type="ECO:0000313" key="4">
    <source>
        <dbReference type="Proteomes" id="UP000321567"/>
    </source>
</evidence>
<dbReference type="AlphaFoldDB" id="A0A512H9K5"/>
<evidence type="ECO:0000313" key="3">
    <source>
        <dbReference type="EMBL" id="GEO82131.1"/>
    </source>
</evidence>
<feature type="transmembrane region" description="Helical" evidence="1">
    <location>
        <begin position="68"/>
        <end position="87"/>
    </location>
</feature>
<dbReference type="InterPro" id="IPR049201">
    <property type="entry name" value="DUF6867"/>
</dbReference>
<feature type="transmembrane region" description="Helical" evidence="1">
    <location>
        <begin position="12"/>
        <end position="36"/>
    </location>
</feature>
<reference evidence="3 4" key="1">
    <citation type="submission" date="2019-07" db="EMBL/GenBank/DDBJ databases">
        <title>Whole genome shotgun sequence of Rhodospirillum oryzae NBRC 107573.</title>
        <authorList>
            <person name="Hosoyama A."/>
            <person name="Uohara A."/>
            <person name="Ohji S."/>
            <person name="Ichikawa N."/>
        </authorList>
    </citation>
    <scope>NUCLEOTIDE SEQUENCE [LARGE SCALE GENOMIC DNA]</scope>
    <source>
        <strain evidence="3 4">NBRC 107573</strain>
    </source>
</reference>
<keyword evidence="4" id="KW-1185">Reference proteome</keyword>
<evidence type="ECO:0000256" key="1">
    <source>
        <dbReference type="SAM" id="Phobius"/>
    </source>
</evidence>
<protein>
    <recommendedName>
        <fullName evidence="2">DUF6867 domain-containing protein</fullName>
    </recommendedName>
</protein>
<accession>A0A512H9K5</accession>
<comment type="caution">
    <text evidence="3">The sequence shown here is derived from an EMBL/GenBank/DDBJ whole genome shotgun (WGS) entry which is preliminary data.</text>
</comment>
<keyword evidence="1" id="KW-0812">Transmembrane</keyword>
<keyword evidence="1" id="KW-1133">Transmembrane helix</keyword>
<proteinExistence type="predicted"/>
<keyword evidence="1" id="KW-0472">Membrane</keyword>
<dbReference type="RefSeq" id="WP_147164145.1">
    <property type="nucleotide sequence ID" value="NZ_BJZO01000062.1"/>
</dbReference>
<dbReference type="Pfam" id="PF21741">
    <property type="entry name" value="DUF6867"/>
    <property type="match status" value="1"/>
</dbReference>
<feature type="domain" description="DUF6867" evidence="2">
    <location>
        <begin position="11"/>
        <end position="114"/>
    </location>
</feature>